<feature type="repeat" description="ANK" evidence="3">
    <location>
        <begin position="275"/>
        <end position="307"/>
    </location>
</feature>
<keyword evidence="6" id="KW-1185">Reference proteome</keyword>
<dbReference type="InterPro" id="IPR051165">
    <property type="entry name" value="Multifunctional_ANK_Repeat"/>
</dbReference>
<accession>A0A433DCU4</accession>
<feature type="repeat" description="ANK" evidence="3">
    <location>
        <begin position="113"/>
        <end position="155"/>
    </location>
</feature>
<dbReference type="AlphaFoldDB" id="A0A433DCU4"/>
<feature type="repeat" description="ANK" evidence="3">
    <location>
        <begin position="214"/>
        <end position="246"/>
    </location>
</feature>
<name>A0A433DCU4_9FUNG</name>
<dbReference type="PANTHER" id="PTHR24123:SF33">
    <property type="entry name" value="PROTEIN HOS4"/>
    <property type="match status" value="1"/>
</dbReference>
<feature type="repeat" description="ANK" evidence="3">
    <location>
        <begin position="373"/>
        <end position="405"/>
    </location>
</feature>
<dbReference type="EMBL" id="RBNI01003112">
    <property type="protein sequence ID" value="RUP48672.1"/>
    <property type="molecule type" value="Genomic_DNA"/>
</dbReference>
<evidence type="ECO:0000313" key="6">
    <source>
        <dbReference type="Proteomes" id="UP000268093"/>
    </source>
</evidence>
<dbReference type="PANTHER" id="PTHR24123">
    <property type="entry name" value="ANKYRIN REPEAT-CONTAINING"/>
    <property type="match status" value="1"/>
</dbReference>
<evidence type="ECO:0000313" key="5">
    <source>
        <dbReference type="EMBL" id="RUP48672.1"/>
    </source>
</evidence>
<organism evidence="5 6">
    <name type="scientific">Jimgerdemannia flammicorona</name>
    <dbReference type="NCBI Taxonomy" id="994334"/>
    <lineage>
        <taxon>Eukaryota</taxon>
        <taxon>Fungi</taxon>
        <taxon>Fungi incertae sedis</taxon>
        <taxon>Mucoromycota</taxon>
        <taxon>Mucoromycotina</taxon>
        <taxon>Endogonomycetes</taxon>
        <taxon>Endogonales</taxon>
        <taxon>Endogonaceae</taxon>
        <taxon>Jimgerdemannia</taxon>
    </lineage>
</organism>
<dbReference type="PROSITE" id="PS50088">
    <property type="entry name" value="ANK_REPEAT"/>
    <property type="match status" value="7"/>
</dbReference>
<sequence length="510" mass="56823">MTNRDINEGSDIVCGWTLFQWAELARNIKIVKALVGINSITNNYYDDDYYADSNSERDENEDEDEEDKNEYVNKSEEINSQTPLHWAASSGYVEVVRLLIENFQINSNAKRQRGSTPLHLAVKQGHVEITRLLIHHVEIVKLLLHRGADVHWRNDVDRTPLFAAANNGNDLIVKLLVDMGVFDFEVDTPLGLANGHVEVAKLLIDKVADVNLKGDYSLLHLAAEDGQIEVLNLLLDKGTDVNTSFNYEAPQCSATKNRQIKAVKLLLNKGADINVARYALCGAALNGQIEIMKLLLDEGADINAKIKYDMTPLHNATENGKIERNFFLSSGPTSTPLESKGQHYTLLQCNYKHIDVAKLLLKKGVNVNAKNNDSDTALHKAVCKGRIEMAKLFLDKGAEMNAMGKHGMALHCAVKNRYIKGTKPILNKGAEVNAKNNNNWTVLNEAALMDHIEMAKLLLGKNADVNAKSNNNRTALYWAALKGHFEMAKLLLDNGMTKTSEMKRTIPHYS</sequence>
<keyword evidence="2 3" id="KW-0040">ANK repeat</keyword>
<evidence type="ECO:0000256" key="3">
    <source>
        <dbReference type="PROSITE-ProRule" id="PRU00023"/>
    </source>
</evidence>
<dbReference type="PRINTS" id="PR01415">
    <property type="entry name" value="ANKYRIN"/>
</dbReference>
<dbReference type="InterPro" id="IPR002110">
    <property type="entry name" value="Ankyrin_rpt"/>
</dbReference>
<dbReference type="OrthoDB" id="194358at2759"/>
<feature type="repeat" description="ANK" evidence="3">
    <location>
        <begin position="79"/>
        <end position="102"/>
    </location>
</feature>
<protein>
    <submittedName>
        <fullName evidence="5">Ankyrin repeat-containing domain protein</fullName>
    </submittedName>
</protein>
<feature type="repeat" description="ANK" evidence="3">
    <location>
        <begin position="471"/>
        <end position="495"/>
    </location>
</feature>
<dbReference type="Proteomes" id="UP000268093">
    <property type="component" value="Unassembled WGS sequence"/>
</dbReference>
<reference evidence="5 6" key="1">
    <citation type="journal article" date="2018" name="New Phytol.">
        <title>Phylogenomics of Endogonaceae and evolution of mycorrhizas within Mucoromycota.</title>
        <authorList>
            <person name="Chang Y."/>
            <person name="Desiro A."/>
            <person name="Na H."/>
            <person name="Sandor L."/>
            <person name="Lipzen A."/>
            <person name="Clum A."/>
            <person name="Barry K."/>
            <person name="Grigoriev I.V."/>
            <person name="Martin F.M."/>
            <person name="Stajich J.E."/>
            <person name="Smith M.E."/>
            <person name="Bonito G."/>
            <person name="Spatafora J.W."/>
        </authorList>
    </citation>
    <scope>NUCLEOTIDE SEQUENCE [LARGE SCALE GENOMIC DNA]</scope>
    <source>
        <strain evidence="5 6">GMNB39</strain>
    </source>
</reference>
<dbReference type="Gene3D" id="1.25.40.20">
    <property type="entry name" value="Ankyrin repeat-containing domain"/>
    <property type="match status" value="6"/>
</dbReference>
<evidence type="ECO:0000256" key="2">
    <source>
        <dbReference type="ARBA" id="ARBA00023043"/>
    </source>
</evidence>
<dbReference type="Pfam" id="PF00023">
    <property type="entry name" value="Ank"/>
    <property type="match status" value="3"/>
</dbReference>
<dbReference type="SUPFAM" id="SSF48403">
    <property type="entry name" value="Ankyrin repeat"/>
    <property type="match status" value="2"/>
</dbReference>
<dbReference type="SMART" id="SM00248">
    <property type="entry name" value="ANK"/>
    <property type="match status" value="13"/>
</dbReference>
<gene>
    <name evidence="5" type="ORF">BC936DRAFT_144203</name>
</gene>
<evidence type="ECO:0000256" key="4">
    <source>
        <dbReference type="SAM" id="MobiDB-lite"/>
    </source>
</evidence>
<feature type="region of interest" description="Disordered" evidence="4">
    <location>
        <begin position="48"/>
        <end position="75"/>
    </location>
</feature>
<feature type="compositionally biased region" description="Acidic residues" evidence="4">
    <location>
        <begin position="58"/>
        <end position="68"/>
    </location>
</feature>
<keyword evidence="1" id="KW-0677">Repeat</keyword>
<comment type="caution">
    <text evidence="5">The sequence shown here is derived from an EMBL/GenBank/DDBJ whole genome shotgun (WGS) entry which is preliminary data.</text>
</comment>
<dbReference type="PROSITE" id="PS50297">
    <property type="entry name" value="ANK_REP_REGION"/>
    <property type="match status" value="7"/>
</dbReference>
<dbReference type="Pfam" id="PF12796">
    <property type="entry name" value="Ank_2"/>
    <property type="match status" value="4"/>
</dbReference>
<feature type="repeat" description="ANK" evidence="3">
    <location>
        <begin position="438"/>
        <end position="470"/>
    </location>
</feature>
<evidence type="ECO:0000256" key="1">
    <source>
        <dbReference type="ARBA" id="ARBA00022737"/>
    </source>
</evidence>
<dbReference type="InterPro" id="IPR036770">
    <property type="entry name" value="Ankyrin_rpt-contain_sf"/>
</dbReference>
<proteinExistence type="predicted"/>